<feature type="transmembrane region" description="Helical" evidence="1">
    <location>
        <begin position="344"/>
        <end position="361"/>
    </location>
</feature>
<dbReference type="Pfam" id="PF13387">
    <property type="entry name" value="Lnb_N"/>
    <property type="match status" value="1"/>
</dbReference>
<evidence type="ECO:0000313" key="4">
    <source>
        <dbReference type="EMBL" id="GAL84596.1"/>
    </source>
</evidence>
<feature type="domain" description="Lnb N-terminal periplasmic" evidence="2">
    <location>
        <begin position="30"/>
        <end position="165"/>
    </location>
</feature>
<feature type="transmembrane region" description="Helical" evidence="1">
    <location>
        <begin position="367"/>
        <end position="385"/>
    </location>
</feature>
<evidence type="ECO:0000259" key="2">
    <source>
        <dbReference type="Pfam" id="PF13387"/>
    </source>
</evidence>
<dbReference type="InterPro" id="IPR025178">
    <property type="entry name" value="Lnb_N"/>
</dbReference>
<reference evidence="4 5" key="1">
    <citation type="submission" date="2014-09" db="EMBL/GenBank/DDBJ databases">
        <title>Sporocytophaga myxococcoides PG-01 genome sequencing.</title>
        <authorList>
            <person name="Liu L."/>
            <person name="Gao P.J."/>
            <person name="Chen G.J."/>
            <person name="Wang L.S."/>
        </authorList>
    </citation>
    <scope>NUCLEOTIDE SEQUENCE [LARGE SCALE GENOMIC DNA]</scope>
    <source>
        <strain evidence="4 5">PG-01</strain>
    </source>
</reference>
<gene>
    <name evidence="4" type="ORF">MYP_1824</name>
</gene>
<feature type="transmembrane region" description="Helical" evidence="1">
    <location>
        <begin position="312"/>
        <end position="332"/>
    </location>
</feature>
<accession>A0A098LC98</accession>
<dbReference type="Pfam" id="PF25221">
    <property type="entry name" value="5TMH_Lnb"/>
    <property type="match status" value="1"/>
</dbReference>
<keyword evidence="5" id="KW-1185">Reference proteome</keyword>
<sequence>MMKKFWLLLLSAFIPFISFSIPQLSPYAKVSLITVSPGQELYSSFGHSAIWIKDDSNHIDKIYNYGTFDFDTPGFYSKFVRGKLLYMLSVSRSDYLIYGAEQEQRSVIEQQLNMTSSQKQKLYNFLEINYLPENRYYKYDFFYDNCSSRLRDAFKAALGDSLQFKNIAFKNQSFRQLIDPYLVNKQFQDLGMDLGLGAPADRIATPSQYMFLPDHLMNAIGNATVLSDSGKTAFVARNNVLFKANQPKEESMLVTPAMVFAILLLIGGFSTFVTWKKRPQKFTMDGILFLILGLFGLLLLFLWFGTDHKVTVHNWNIIWAFPTHIIVAILLFKKKRSFSTGYYFLFNGIVVLIFTACISILPQEINMAIVPLLLLIIIRSFTLYYKITKRRNYYPI</sequence>
<feature type="transmembrane region" description="Helical" evidence="1">
    <location>
        <begin position="253"/>
        <end position="275"/>
    </location>
</feature>
<keyword evidence="1" id="KW-1133">Transmembrane helix</keyword>
<dbReference type="Proteomes" id="UP000030185">
    <property type="component" value="Unassembled WGS sequence"/>
</dbReference>
<evidence type="ECO:0000259" key="3">
    <source>
        <dbReference type="Pfam" id="PF25221"/>
    </source>
</evidence>
<feature type="transmembrane region" description="Helical" evidence="1">
    <location>
        <begin position="287"/>
        <end position="306"/>
    </location>
</feature>
<dbReference type="EMBL" id="BBLT01000003">
    <property type="protein sequence ID" value="GAL84596.1"/>
    <property type="molecule type" value="Genomic_DNA"/>
</dbReference>
<keyword evidence="1" id="KW-0472">Membrane</keyword>
<name>A0A098LC98_9BACT</name>
<dbReference type="eggNOG" id="ENOG502Z87C">
    <property type="taxonomic scope" value="Bacteria"/>
</dbReference>
<comment type="caution">
    <text evidence="4">The sequence shown here is derived from an EMBL/GenBank/DDBJ whole genome shotgun (WGS) entry which is preliminary data.</text>
</comment>
<dbReference type="OrthoDB" id="319167at2"/>
<dbReference type="AlphaFoldDB" id="A0A098LC98"/>
<feature type="domain" description="Lnb-like transmembrane" evidence="3">
    <location>
        <begin position="249"/>
        <end position="390"/>
    </location>
</feature>
<protein>
    <submittedName>
        <fullName evidence="4">Uncharacterized protein</fullName>
    </submittedName>
</protein>
<evidence type="ECO:0000313" key="5">
    <source>
        <dbReference type="Proteomes" id="UP000030185"/>
    </source>
</evidence>
<proteinExistence type="predicted"/>
<evidence type="ECO:0000256" key="1">
    <source>
        <dbReference type="SAM" id="Phobius"/>
    </source>
</evidence>
<dbReference type="RefSeq" id="WP_045461751.1">
    <property type="nucleotide sequence ID" value="NZ_BBLT01000003.1"/>
</dbReference>
<dbReference type="InterPro" id="IPR057436">
    <property type="entry name" value="5TMH_Lnb"/>
</dbReference>
<keyword evidence="1" id="KW-0812">Transmembrane</keyword>
<organism evidence="4 5">
    <name type="scientific">Sporocytophaga myxococcoides</name>
    <dbReference type="NCBI Taxonomy" id="153721"/>
    <lineage>
        <taxon>Bacteria</taxon>
        <taxon>Pseudomonadati</taxon>
        <taxon>Bacteroidota</taxon>
        <taxon>Cytophagia</taxon>
        <taxon>Cytophagales</taxon>
        <taxon>Cytophagaceae</taxon>
        <taxon>Sporocytophaga</taxon>
    </lineage>
</organism>
<dbReference type="STRING" id="153721.MYP_1824"/>